<accession>A0ABW1NCX4</accession>
<dbReference type="EMBL" id="JBHSRF010000007">
    <property type="protein sequence ID" value="MFC6080936.1"/>
    <property type="molecule type" value="Genomic_DNA"/>
</dbReference>
<evidence type="ECO:0000313" key="3">
    <source>
        <dbReference type="EMBL" id="MFC6080936.1"/>
    </source>
</evidence>
<reference evidence="4" key="1">
    <citation type="journal article" date="2019" name="Int. J. Syst. Evol. Microbiol.">
        <title>The Global Catalogue of Microorganisms (GCM) 10K type strain sequencing project: providing services to taxonomists for standard genome sequencing and annotation.</title>
        <authorList>
            <consortium name="The Broad Institute Genomics Platform"/>
            <consortium name="The Broad Institute Genome Sequencing Center for Infectious Disease"/>
            <person name="Wu L."/>
            <person name="Ma J."/>
        </authorList>
    </citation>
    <scope>NUCLEOTIDE SEQUENCE [LARGE SCALE GENOMIC DNA]</scope>
    <source>
        <strain evidence="4">JCM 30346</strain>
    </source>
</reference>
<keyword evidence="1" id="KW-0862">Zinc</keyword>
<dbReference type="InterPro" id="IPR046053">
    <property type="entry name" value="DUF6011"/>
</dbReference>
<gene>
    <name evidence="3" type="ORF">ACFP1K_07170</name>
</gene>
<dbReference type="Proteomes" id="UP001596137">
    <property type="component" value="Unassembled WGS sequence"/>
</dbReference>
<keyword evidence="4" id="KW-1185">Reference proteome</keyword>
<evidence type="ECO:0000313" key="4">
    <source>
        <dbReference type="Proteomes" id="UP001596137"/>
    </source>
</evidence>
<sequence>MDTSTPTTTECRECRRTLRSAKSIANGIGPGCAAKIRRARAAADLADFKPAQIDKAMELIEQGGILRTSRPGIYTTVSGNGSTTYLVHLVTCTCTAGLKGRACYHRAAARILDAAAPAARRAA</sequence>
<comment type="caution">
    <text evidence="3">The sequence shown here is derived from an EMBL/GenBank/DDBJ whole genome shotgun (WGS) entry which is preliminary data.</text>
</comment>
<evidence type="ECO:0000259" key="2">
    <source>
        <dbReference type="PROSITE" id="PS50966"/>
    </source>
</evidence>
<dbReference type="InterPro" id="IPR007527">
    <property type="entry name" value="Znf_SWIM"/>
</dbReference>
<proteinExistence type="predicted"/>
<name>A0ABW1NCX4_9ACTN</name>
<dbReference type="PROSITE" id="PS50966">
    <property type="entry name" value="ZF_SWIM"/>
    <property type="match status" value="1"/>
</dbReference>
<keyword evidence="1" id="KW-0479">Metal-binding</keyword>
<organism evidence="3 4">
    <name type="scientific">Sphaerisporangium aureirubrum</name>
    <dbReference type="NCBI Taxonomy" id="1544736"/>
    <lineage>
        <taxon>Bacteria</taxon>
        <taxon>Bacillati</taxon>
        <taxon>Actinomycetota</taxon>
        <taxon>Actinomycetes</taxon>
        <taxon>Streptosporangiales</taxon>
        <taxon>Streptosporangiaceae</taxon>
        <taxon>Sphaerisporangium</taxon>
    </lineage>
</organism>
<evidence type="ECO:0000256" key="1">
    <source>
        <dbReference type="PROSITE-ProRule" id="PRU00325"/>
    </source>
</evidence>
<protein>
    <submittedName>
        <fullName evidence="3">DUF6011 domain-containing protein</fullName>
    </submittedName>
</protein>
<dbReference type="Pfam" id="PF19474">
    <property type="entry name" value="DUF6011"/>
    <property type="match status" value="1"/>
</dbReference>
<feature type="domain" description="SWIM-type" evidence="2">
    <location>
        <begin position="74"/>
        <end position="114"/>
    </location>
</feature>
<keyword evidence="1" id="KW-0863">Zinc-finger</keyword>
<dbReference type="RefSeq" id="WP_380748242.1">
    <property type="nucleotide sequence ID" value="NZ_JBHSRF010000007.1"/>
</dbReference>